<evidence type="ECO:0000256" key="1">
    <source>
        <dbReference type="SAM" id="MobiDB-lite"/>
    </source>
</evidence>
<dbReference type="PANTHER" id="PTHR31286:SF180">
    <property type="entry name" value="OS10G0362600 PROTEIN"/>
    <property type="match status" value="1"/>
</dbReference>
<dbReference type="InterPro" id="IPR040256">
    <property type="entry name" value="At4g02000-like"/>
</dbReference>
<dbReference type="Proteomes" id="UP001454036">
    <property type="component" value="Unassembled WGS sequence"/>
</dbReference>
<organism evidence="2 3">
    <name type="scientific">Lithospermum erythrorhizon</name>
    <name type="common">Purple gromwell</name>
    <name type="synonym">Lithospermum officinale var. erythrorhizon</name>
    <dbReference type="NCBI Taxonomy" id="34254"/>
    <lineage>
        <taxon>Eukaryota</taxon>
        <taxon>Viridiplantae</taxon>
        <taxon>Streptophyta</taxon>
        <taxon>Embryophyta</taxon>
        <taxon>Tracheophyta</taxon>
        <taxon>Spermatophyta</taxon>
        <taxon>Magnoliopsida</taxon>
        <taxon>eudicotyledons</taxon>
        <taxon>Gunneridae</taxon>
        <taxon>Pentapetalae</taxon>
        <taxon>asterids</taxon>
        <taxon>lamiids</taxon>
        <taxon>Boraginales</taxon>
        <taxon>Boraginaceae</taxon>
        <taxon>Boraginoideae</taxon>
        <taxon>Lithospermeae</taxon>
        <taxon>Lithospermum</taxon>
    </lineage>
</organism>
<evidence type="ECO:0000313" key="2">
    <source>
        <dbReference type="EMBL" id="GAA0173507.1"/>
    </source>
</evidence>
<protein>
    <recommendedName>
        <fullName evidence="4">DUF4283 domain-containing protein</fullName>
    </recommendedName>
</protein>
<proteinExistence type="predicted"/>
<accession>A0AAV3REU3</accession>
<dbReference type="PANTHER" id="PTHR31286">
    <property type="entry name" value="GLYCINE-RICH CELL WALL STRUCTURAL PROTEIN 1.8-LIKE"/>
    <property type="match status" value="1"/>
</dbReference>
<feature type="region of interest" description="Disordered" evidence="1">
    <location>
        <begin position="130"/>
        <end position="159"/>
    </location>
</feature>
<gene>
    <name evidence="2" type="ORF">LIER_41539</name>
</gene>
<evidence type="ECO:0008006" key="4">
    <source>
        <dbReference type="Google" id="ProtNLM"/>
    </source>
</evidence>
<name>A0AAV3REU3_LITER</name>
<dbReference type="EMBL" id="BAABME010026215">
    <property type="protein sequence ID" value="GAA0173507.1"/>
    <property type="molecule type" value="Genomic_DNA"/>
</dbReference>
<comment type="caution">
    <text evidence="2">The sequence shown here is derived from an EMBL/GenBank/DDBJ whole genome shotgun (WGS) entry which is preliminary data.</text>
</comment>
<evidence type="ECO:0000313" key="3">
    <source>
        <dbReference type="Proteomes" id="UP001454036"/>
    </source>
</evidence>
<dbReference type="AlphaFoldDB" id="A0AAV3REU3"/>
<reference evidence="2 3" key="1">
    <citation type="submission" date="2024-01" db="EMBL/GenBank/DDBJ databases">
        <title>The complete chloroplast genome sequence of Lithospermum erythrorhizon: insights into the phylogenetic relationship among Boraginaceae species and the maternal lineages of purple gromwells.</title>
        <authorList>
            <person name="Okada T."/>
            <person name="Watanabe K."/>
        </authorList>
    </citation>
    <scope>NUCLEOTIDE SEQUENCE [LARGE SCALE GENOMIC DNA]</scope>
</reference>
<keyword evidence="3" id="KW-1185">Reference proteome</keyword>
<sequence>MRRGVVVRFYSEDRQRVLDGQVDCSEGVYMVYGKVLSLRVLPDGFSSDDAAFLKVPLWVKFPSLPQKTYGHNFFRCELLIPPMVDVGLEPAVVPNHDAREDVLVEVLHREAAGFVRDGLSYSEAVFSNLDPVGDSDGANSDEAEESKEELGPEAGVSDEEVERDEFIEVWVSFLDIPLEFTHRPLISHVLSIVGDPIKGAKQMRRPHFLRVWIRIDVREEPIKEYRVTLPRGDSYIQRVDFDL</sequence>